<dbReference type="CDD" id="cd00146">
    <property type="entry name" value="PKD"/>
    <property type="match status" value="2"/>
</dbReference>
<dbReference type="InterPro" id="IPR059226">
    <property type="entry name" value="Choice_anch_Q_dom"/>
</dbReference>
<feature type="non-terminal residue" evidence="3">
    <location>
        <position position="1593"/>
    </location>
</feature>
<dbReference type="InterPro" id="IPR035986">
    <property type="entry name" value="PKD_dom_sf"/>
</dbReference>
<dbReference type="InterPro" id="IPR057078">
    <property type="entry name" value="HYR-4C"/>
</dbReference>
<dbReference type="PANTHER" id="PTHR24273">
    <property type="entry name" value="FI04643P-RELATED"/>
    <property type="match status" value="1"/>
</dbReference>
<dbReference type="Proteomes" id="UP000433945">
    <property type="component" value="Unassembled WGS sequence"/>
</dbReference>
<feature type="domain" description="PKD" evidence="2">
    <location>
        <begin position="968"/>
        <end position="1033"/>
    </location>
</feature>
<organism evidence="3 4">
    <name type="scientific">Flavobacterium rakeshii</name>
    <dbReference type="NCBI Taxonomy" id="1038845"/>
    <lineage>
        <taxon>Bacteria</taxon>
        <taxon>Pseudomonadati</taxon>
        <taxon>Bacteroidota</taxon>
        <taxon>Flavobacteriia</taxon>
        <taxon>Flavobacteriales</taxon>
        <taxon>Flavobacteriaceae</taxon>
        <taxon>Flavobacterium</taxon>
    </lineage>
</organism>
<feature type="signal peptide" evidence="1">
    <location>
        <begin position="1"/>
        <end position="20"/>
    </location>
</feature>
<sequence>MRALLHFIFISLFLVSGTNAVSQVIFQEDFDNIPGSTAGGLGTYSFPSGWTLANVDGFTPDPSVSYFNNASWIRREDFFNVQDSVAVSTSWYEPVNASDDWMWTPAINLASASYYNLQLSWGAQAPDPEFPDGYEVRIMTTPPTGSLGVMGNMLTNSDVLFSTEAENSDWTTRTVSLNSYTGQTVYIGFRNNSIDMFLLFIDDVIVEELPITPSTENVLYVNKNVVGGNKSGDSWENALPEVADALRWANGNQDPAWATTPLQIWVAGGTYNPLYSPQDGGNFGTNQDRYNSFLLVKDVQLYGGFAGTETTLSQRDLSITTNASVLSGDIGIPNNSSDNTCHVVVSTEDVGSAVLNGFTVTGGYASINNQIIVNGQSIINNSGGGIYINNSSPGLMHLTIVENNCNYKGGGLYILDSSSPIIDSSSPILKNIIITGNEANYGGGMCCSASSPNLTNVTMIGNSAGGYDSGNEIYNTYSSSYNITNSIIWGQVTNNSVTVSFTINSNSLIQNASNTANGNIDATGLTAEDIFTDPANGDYSLKLGSPAIDAGSNTLYTDAGGSLTNDTDLAGNQRVLDGIIDIGAYENQGIDLYPDANNVLYVNSNVSGGNGDGSSWENAIPQLADALKWAKYNEDSAWVTPPLQIWVAGGTYTPLYSPQDGLNFGSDQGRANSFLLVNNVQLYGGFAGSEANLSDRDLSLAGNATVLSGDIGALNDLSDNVYHVVVSAGNVGTALLNGFQINGGNADSNANLTINGQLITHRNGGGIFLRASSLSLTNVKISENTAILGGGMSNSDHSSPSLTNVMFSKNTAGNGGGIYNNNCTPSLTNVTISENTADFGSGMCNFGGSSPTINNSIVWGEIINDFSSYATYTHSLIQGSSNSSNGNIDATGLATEDIFTDPANGDYSLKLGSPAINTGSNTTYTNAGGSLLNDTDVAGNARVYDDSFFELDIIDMGAYEYSSDLPVYEADFSISPSAGCSLPHTVFFTDQSEQPDTWEWDFGDGSTSIAQNPIHTYASQGEYTVTLKVTDTIFNTFDIHTDVVTIQLPTVDFTTGVPSNCTDYTLAFTDATAFSGDGSITAWEWNFGDGTTSVVQNPEHTYSTSGTYTVTLKVTTNTGCTFTKTSSVTVNNPLSGSTTVTNTSCSGSSDGVINLTVTGGAAPYTFEWSNSATTEDISNLSVGTYSVTITDDNGCTTTTSAEIINGDTTAPVADVATLADITAQCEVLESDVTAPTATDNCGGLVTVTNDAVFPITTQGTTVITWTYTDENGNYSTQTQNVVIEDTTAPVAGVATLADITAQCEVLESDVTQPTATDNCGGLVTVTNDATFPITTQGTTVITWTYTDENGNYSTQTQNVVIEDTIAPVADVTTLADITAQCEVLTTDITVPTATDNCGGEVTVTNDAVFPITTQGTTVITWTYTDENGNYSTQTQNVVIEDTTVPVADVATLADITAQCEVLESEVTAPTATDNCGGEVTVTNDAVFPITTQGTTIITWTYTDENGNYSTQIQNVVIEDTTVPVVDVATLADITAQCEVLESDVTAPTATDNCDGVVMVTNDAVFPITAQGTTVITWTYTDENGNESTQTQNV</sequence>
<dbReference type="Gene3D" id="2.160.20.10">
    <property type="entry name" value="Single-stranded right-handed beta-helix, Pectin lyase-like"/>
    <property type="match status" value="2"/>
</dbReference>
<dbReference type="PANTHER" id="PTHR24273:SF32">
    <property type="entry name" value="HYALIN"/>
    <property type="match status" value="1"/>
</dbReference>
<evidence type="ECO:0000256" key="1">
    <source>
        <dbReference type="SAM" id="SignalP"/>
    </source>
</evidence>
<dbReference type="InterPro" id="IPR011050">
    <property type="entry name" value="Pectin_lyase_fold/virulence"/>
</dbReference>
<dbReference type="InterPro" id="IPR013783">
    <property type="entry name" value="Ig-like_fold"/>
</dbReference>
<keyword evidence="1" id="KW-0732">Signal</keyword>
<feature type="domain" description="PKD" evidence="2">
    <location>
        <begin position="1075"/>
        <end position="1137"/>
    </location>
</feature>
<evidence type="ECO:0000313" key="3">
    <source>
        <dbReference type="EMBL" id="MUV03344.1"/>
    </source>
</evidence>
<dbReference type="SUPFAM" id="SSF49299">
    <property type="entry name" value="PKD domain"/>
    <property type="match status" value="2"/>
</dbReference>
<reference evidence="3 4" key="1">
    <citation type="submission" date="2019-12" db="EMBL/GenBank/DDBJ databases">
        <authorList>
            <person name="Sun J.-Q."/>
        </authorList>
    </citation>
    <scope>NUCLEOTIDE SEQUENCE [LARGE SCALE GENOMIC DNA]</scope>
    <source>
        <strain evidence="3 4">JCM 17928</strain>
    </source>
</reference>
<protein>
    <submittedName>
        <fullName evidence="3">PKD domain-containing protein</fullName>
    </submittedName>
</protein>
<dbReference type="Pfam" id="PF23237">
    <property type="entry name" value="HYR_4C"/>
    <property type="match status" value="2"/>
</dbReference>
<dbReference type="NCBIfam" id="NF041518">
    <property type="entry name" value="choice_anch_Q"/>
    <property type="match status" value="2"/>
</dbReference>
<dbReference type="Pfam" id="PF18911">
    <property type="entry name" value="PKD_4"/>
    <property type="match status" value="2"/>
</dbReference>
<comment type="caution">
    <text evidence="3">The sequence shown here is derived from an EMBL/GenBank/DDBJ whole genome shotgun (WGS) entry which is preliminary data.</text>
</comment>
<keyword evidence="4" id="KW-1185">Reference proteome</keyword>
<name>A0A6N8H9V6_9FLAO</name>
<dbReference type="InterPro" id="IPR012334">
    <property type="entry name" value="Pectin_lyas_fold"/>
</dbReference>
<evidence type="ECO:0000259" key="2">
    <source>
        <dbReference type="PROSITE" id="PS50093"/>
    </source>
</evidence>
<dbReference type="SUPFAM" id="SSF51126">
    <property type="entry name" value="Pectin lyase-like"/>
    <property type="match status" value="2"/>
</dbReference>
<dbReference type="Gene3D" id="2.60.40.10">
    <property type="entry name" value="Immunoglobulins"/>
    <property type="match status" value="3"/>
</dbReference>
<dbReference type="RefSeq" id="WP_157482275.1">
    <property type="nucleotide sequence ID" value="NZ_WOWP01000017.1"/>
</dbReference>
<dbReference type="SMART" id="SM00089">
    <property type="entry name" value="PKD"/>
    <property type="match status" value="2"/>
</dbReference>
<dbReference type="InterPro" id="IPR000601">
    <property type="entry name" value="PKD_dom"/>
</dbReference>
<dbReference type="Gene3D" id="2.60.120.200">
    <property type="match status" value="1"/>
</dbReference>
<evidence type="ECO:0000313" key="4">
    <source>
        <dbReference type="Proteomes" id="UP000433945"/>
    </source>
</evidence>
<dbReference type="PROSITE" id="PS50093">
    <property type="entry name" value="PKD"/>
    <property type="match status" value="2"/>
</dbReference>
<dbReference type="OrthoDB" id="8901262at2"/>
<proteinExistence type="predicted"/>
<feature type="chain" id="PRO_5027038919" evidence="1">
    <location>
        <begin position="21"/>
        <end position="1593"/>
    </location>
</feature>
<gene>
    <name evidence="3" type="ORF">GN157_06435</name>
</gene>
<dbReference type="EMBL" id="WOWP01000017">
    <property type="protein sequence ID" value="MUV03344.1"/>
    <property type="molecule type" value="Genomic_DNA"/>
</dbReference>
<accession>A0A6N8H9V6</accession>
<dbReference type="InterPro" id="IPR022409">
    <property type="entry name" value="PKD/Chitinase_dom"/>
</dbReference>
<dbReference type="Gene3D" id="2.60.40.740">
    <property type="match status" value="1"/>
</dbReference>